<accession>A0A6G0YZX2</accession>
<name>A0A6G0YZX2_APHCR</name>
<feature type="non-terminal residue" evidence="2">
    <location>
        <position position="1"/>
    </location>
</feature>
<evidence type="ECO:0000313" key="3">
    <source>
        <dbReference type="Proteomes" id="UP000478052"/>
    </source>
</evidence>
<protein>
    <submittedName>
        <fullName evidence="2">Uncharacterized protein</fullName>
    </submittedName>
</protein>
<keyword evidence="1" id="KW-1133">Transmembrane helix</keyword>
<evidence type="ECO:0000256" key="1">
    <source>
        <dbReference type="SAM" id="Phobius"/>
    </source>
</evidence>
<evidence type="ECO:0000313" key="2">
    <source>
        <dbReference type="EMBL" id="KAF0763574.1"/>
    </source>
</evidence>
<keyword evidence="3" id="KW-1185">Reference proteome</keyword>
<sequence>VFFHFFSYSFSQFALLLLLLLLAVFFYSYKACAGFNCCFVRINPVISCSPTLSYRAGSTTYIFFFQFCMYDIFFYFIYGTQRILILRIRIYRYDILSYEVEATRVYI</sequence>
<comment type="caution">
    <text evidence="2">The sequence shown here is derived from an EMBL/GenBank/DDBJ whole genome shotgun (WGS) entry which is preliminary data.</text>
</comment>
<dbReference type="AlphaFoldDB" id="A0A6G0YZX2"/>
<dbReference type="EMBL" id="VUJU01001849">
    <property type="protein sequence ID" value="KAF0763574.1"/>
    <property type="molecule type" value="Genomic_DNA"/>
</dbReference>
<reference evidence="2 3" key="1">
    <citation type="submission" date="2019-08" db="EMBL/GenBank/DDBJ databases">
        <title>Whole genome of Aphis craccivora.</title>
        <authorList>
            <person name="Voronova N.V."/>
            <person name="Shulinski R.S."/>
            <person name="Bandarenka Y.V."/>
            <person name="Zhorov D.G."/>
            <person name="Warner D."/>
        </authorList>
    </citation>
    <scope>NUCLEOTIDE SEQUENCE [LARGE SCALE GENOMIC DNA]</scope>
    <source>
        <strain evidence="2">180601</strain>
        <tissue evidence="2">Whole Body</tissue>
    </source>
</reference>
<gene>
    <name evidence="2" type="ORF">FWK35_00026753</name>
</gene>
<feature type="transmembrane region" description="Helical" evidence="1">
    <location>
        <begin position="57"/>
        <end position="78"/>
    </location>
</feature>
<keyword evidence="1" id="KW-0472">Membrane</keyword>
<dbReference type="Proteomes" id="UP000478052">
    <property type="component" value="Unassembled WGS sequence"/>
</dbReference>
<proteinExistence type="predicted"/>
<keyword evidence="1" id="KW-0812">Transmembrane</keyword>
<organism evidence="2 3">
    <name type="scientific">Aphis craccivora</name>
    <name type="common">Cowpea aphid</name>
    <dbReference type="NCBI Taxonomy" id="307492"/>
    <lineage>
        <taxon>Eukaryota</taxon>
        <taxon>Metazoa</taxon>
        <taxon>Ecdysozoa</taxon>
        <taxon>Arthropoda</taxon>
        <taxon>Hexapoda</taxon>
        <taxon>Insecta</taxon>
        <taxon>Pterygota</taxon>
        <taxon>Neoptera</taxon>
        <taxon>Paraneoptera</taxon>
        <taxon>Hemiptera</taxon>
        <taxon>Sternorrhyncha</taxon>
        <taxon>Aphidomorpha</taxon>
        <taxon>Aphidoidea</taxon>
        <taxon>Aphididae</taxon>
        <taxon>Aphidini</taxon>
        <taxon>Aphis</taxon>
        <taxon>Aphis</taxon>
    </lineage>
</organism>